<evidence type="ECO:0000313" key="5">
    <source>
        <dbReference type="EMBL" id="MBB6571328.1"/>
    </source>
</evidence>
<protein>
    <submittedName>
        <fullName evidence="5">DNA-binding transcriptional ArsR family regulator</fullName>
    </submittedName>
    <submittedName>
        <fullName evidence="6">Winged helix-turn-helix transcriptional regulator</fullName>
    </submittedName>
</protein>
<dbReference type="Proteomes" id="UP000534306">
    <property type="component" value="Unassembled WGS sequence"/>
</dbReference>
<dbReference type="EMBL" id="JACHKF010000001">
    <property type="protein sequence ID" value="MBB6571328.1"/>
    <property type="molecule type" value="Genomic_DNA"/>
</dbReference>
<keyword evidence="3" id="KW-0804">Transcription</keyword>
<proteinExistence type="predicted"/>
<dbReference type="EMBL" id="JABJRC010000006">
    <property type="protein sequence ID" value="NOL43269.1"/>
    <property type="molecule type" value="Genomic_DNA"/>
</dbReference>
<evidence type="ECO:0000313" key="6">
    <source>
        <dbReference type="EMBL" id="NOL43269.1"/>
    </source>
</evidence>
<dbReference type="GO" id="GO:0003700">
    <property type="term" value="F:DNA-binding transcription factor activity"/>
    <property type="evidence" value="ECO:0007669"/>
    <property type="project" value="InterPro"/>
</dbReference>
<evidence type="ECO:0000256" key="3">
    <source>
        <dbReference type="ARBA" id="ARBA00023163"/>
    </source>
</evidence>
<evidence type="ECO:0000256" key="1">
    <source>
        <dbReference type="ARBA" id="ARBA00023015"/>
    </source>
</evidence>
<dbReference type="SMART" id="SM00418">
    <property type="entry name" value="HTH_ARSR"/>
    <property type="match status" value="1"/>
</dbReference>
<reference evidence="6 7" key="1">
    <citation type="submission" date="2020-05" db="EMBL/GenBank/DDBJ databases">
        <title>Genome sequence of Kribbella sandramycini ATCC 39419.</title>
        <authorList>
            <person name="Maclea K.S."/>
            <person name="Fair J.L."/>
        </authorList>
    </citation>
    <scope>NUCLEOTIDE SEQUENCE [LARGE SCALE GENOMIC DNA]</scope>
    <source>
        <strain evidence="6 7">ATCC 39419</strain>
    </source>
</reference>
<dbReference type="AlphaFoldDB" id="A0A7Y4L2P5"/>
<evidence type="ECO:0000313" key="7">
    <source>
        <dbReference type="Proteomes" id="UP000534306"/>
    </source>
</evidence>
<accession>A0A7Y4L2P5</accession>
<dbReference type="PANTHER" id="PTHR43132:SF8">
    <property type="entry name" value="HTH-TYPE TRANSCRIPTIONAL REGULATOR KMTR"/>
    <property type="match status" value="1"/>
</dbReference>
<comment type="caution">
    <text evidence="6">The sequence shown here is derived from an EMBL/GenBank/DDBJ whole genome shotgun (WGS) entry which is preliminary data.</text>
</comment>
<gene>
    <name evidence="5" type="ORF">HNR71_006965</name>
    <name evidence="6" type="ORF">HPO96_23775</name>
</gene>
<dbReference type="InterPro" id="IPR051011">
    <property type="entry name" value="Metal_resp_trans_reg"/>
</dbReference>
<evidence type="ECO:0000256" key="2">
    <source>
        <dbReference type="ARBA" id="ARBA00023125"/>
    </source>
</evidence>
<keyword evidence="1" id="KW-0805">Transcription regulation</keyword>
<reference evidence="5 8" key="2">
    <citation type="submission" date="2020-08" db="EMBL/GenBank/DDBJ databases">
        <title>Sequencing the genomes of 1000 actinobacteria strains.</title>
        <authorList>
            <person name="Klenk H.-P."/>
        </authorList>
    </citation>
    <scope>NUCLEOTIDE SEQUENCE [LARGE SCALE GENOMIC DNA]</scope>
    <source>
        <strain evidence="5 8">DSM 15626</strain>
    </source>
</reference>
<name>A0A7Y4L2P5_9ACTN</name>
<dbReference type="InterPro" id="IPR036390">
    <property type="entry name" value="WH_DNA-bd_sf"/>
</dbReference>
<dbReference type="Gene3D" id="1.10.10.10">
    <property type="entry name" value="Winged helix-like DNA-binding domain superfamily/Winged helix DNA-binding domain"/>
    <property type="match status" value="1"/>
</dbReference>
<sequence length="299" mass="33000">MQGREGPAHYGTWRERARRMLPRSAVRLLELTPTHGYSPDFLTPNDHMPDFGTGLEQVMSTPRPRVRHELEVLSGWRPRTTWTRELGSGRGVAMKGLGHALHAYHQHAIEPYWASIRSLVRADHQQQVSNMSVAGVDALLGNLHPSIRWNSPVLEIDGFADKDVHLDGRGVRLQPSVFCWNTPTKLYDPELQPVLVYPVQHTPGLLRRLSAEHRSQPLAALLGTTRAAALESIAGGCTTTQLAERCQISLAGASRQAGILRDAGLVTTRRAGQAVRHDLTLLGKAVLSGGFIQDPERLN</sequence>
<dbReference type="SUPFAM" id="SSF46785">
    <property type="entry name" value="Winged helix' DNA-binding domain"/>
    <property type="match status" value="1"/>
</dbReference>
<dbReference type="InterPro" id="IPR036388">
    <property type="entry name" value="WH-like_DNA-bd_sf"/>
</dbReference>
<dbReference type="InterPro" id="IPR011991">
    <property type="entry name" value="ArsR-like_HTH"/>
</dbReference>
<evidence type="ECO:0000259" key="4">
    <source>
        <dbReference type="SMART" id="SM00418"/>
    </source>
</evidence>
<organism evidence="6 7">
    <name type="scientific">Kribbella sandramycini</name>
    <dbReference type="NCBI Taxonomy" id="60450"/>
    <lineage>
        <taxon>Bacteria</taxon>
        <taxon>Bacillati</taxon>
        <taxon>Actinomycetota</taxon>
        <taxon>Actinomycetes</taxon>
        <taxon>Propionibacteriales</taxon>
        <taxon>Kribbellaceae</taxon>
        <taxon>Kribbella</taxon>
    </lineage>
</organism>
<dbReference type="CDD" id="cd00090">
    <property type="entry name" value="HTH_ARSR"/>
    <property type="match status" value="1"/>
</dbReference>
<feature type="domain" description="HTH arsR-type" evidence="4">
    <location>
        <begin position="216"/>
        <end position="287"/>
    </location>
</feature>
<keyword evidence="7" id="KW-1185">Reference proteome</keyword>
<keyword evidence="2 5" id="KW-0238">DNA-binding</keyword>
<evidence type="ECO:0000313" key="8">
    <source>
        <dbReference type="Proteomes" id="UP000553957"/>
    </source>
</evidence>
<dbReference type="GO" id="GO:0003677">
    <property type="term" value="F:DNA binding"/>
    <property type="evidence" value="ECO:0007669"/>
    <property type="project" value="UniProtKB-KW"/>
</dbReference>
<dbReference type="Proteomes" id="UP000553957">
    <property type="component" value="Unassembled WGS sequence"/>
</dbReference>
<dbReference type="PANTHER" id="PTHR43132">
    <property type="entry name" value="ARSENICAL RESISTANCE OPERON REPRESSOR ARSR-RELATED"/>
    <property type="match status" value="1"/>
</dbReference>
<dbReference type="RefSeq" id="WP_171676135.1">
    <property type="nucleotide sequence ID" value="NZ_BAAAGT010000015.1"/>
</dbReference>
<dbReference type="InterPro" id="IPR001845">
    <property type="entry name" value="HTH_ArsR_DNA-bd_dom"/>
</dbReference>